<evidence type="ECO:0000313" key="1">
    <source>
        <dbReference type="EMBL" id="KAF7801772.1"/>
    </source>
</evidence>
<proteinExistence type="predicted"/>
<organism evidence="1 2">
    <name type="scientific">Senna tora</name>
    <dbReference type="NCBI Taxonomy" id="362788"/>
    <lineage>
        <taxon>Eukaryota</taxon>
        <taxon>Viridiplantae</taxon>
        <taxon>Streptophyta</taxon>
        <taxon>Embryophyta</taxon>
        <taxon>Tracheophyta</taxon>
        <taxon>Spermatophyta</taxon>
        <taxon>Magnoliopsida</taxon>
        <taxon>eudicotyledons</taxon>
        <taxon>Gunneridae</taxon>
        <taxon>Pentapetalae</taxon>
        <taxon>rosids</taxon>
        <taxon>fabids</taxon>
        <taxon>Fabales</taxon>
        <taxon>Fabaceae</taxon>
        <taxon>Caesalpinioideae</taxon>
        <taxon>Cassia clade</taxon>
        <taxon>Senna</taxon>
    </lineage>
</organism>
<dbReference type="Proteomes" id="UP000634136">
    <property type="component" value="Unassembled WGS sequence"/>
</dbReference>
<sequence length="313" mass="35252">MDLWSRGWCSSRGFMVACISYNSREGVSGAGAGSGDETENREEVGVGGLIEEDECTVCSVLGRAGESEYIVASDSTSSEILSSSETGIGDDGVGSFTRIALWLSKFNPDTINLPVAHIQDEFAIIDSLSSSFIALIMNIDYSSKSCNNGDEGPIREKNIKVRRVIGGTCFREYHLGENMSHETLIDTKLSKYEFASDASSNFLNRFVMRVVREREIDVEFFDESRVHLFFDGQEWPPPHQRKYLKNCEPGFFVEELEVDFTRRTDAFVLDVAFETGFCCFVEEQFWLLRDFSGRCGCFPLNYSFGCHVQRVRN</sequence>
<dbReference type="EMBL" id="JAAIUW010000013">
    <property type="protein sequence ID" value="KAF7801772.1"/>
    <property type="molecule type" value="Genomic_DNA"/>
</dbReference>
<name>A0A834VYA8_9FABA</name>
<comment type="caution">
    <text evidence="1">The sequence shown here is derived from an EMBL/GenBank/DDBJ whole genome shotgun (WGS) entry which is preliminary data.</text>
</comment>
<reference evidence="1" key="1">
    <citation type="submission" date="2020-09" db="EMBL/GenBank/DDBJ databases">
        <title>Genome-Enabled Discovery of Anthraquinone Biosynthesis in Senna tora.</title>
        <authorList>
            <person name="Kang S.-H."/>
            <person name="Pandey R.P."/>
            <person name="Lee C.-M."/>
            <person name="Sim J.-S."/>
            <person name="Jeong J.-T."/>
            <person name="Choi B.-S."/>
            <person name="Jung M."/>
            <person name="Ginzburg D."/>
            <person name="Zhao K."/>
            <person name="Won S.Y."/>
            <person name="Oh T.-J."/>
            <person name="Yu Y."/>
            <person name="Kim N.-H."/>
            <person name="Lee O.R."/>
            <person name="Lee T.-H."/>
            <person name="Bashyal P."/>
            <person name="Kim T.-S."/>
            <person name="Lee W.-H."/>
            <person name="Kawkins C."/>
            <person name="Kim C.-K."/>
            <person name="Kim J.S."/>
            <person name="Ahn B.O."/>
            <person name="Rhee S.Y."/>
            <person name="Sohng J.K."/>
        </authorList>
    </citation>
    <scope>NUCLEOTIDE SEQUENCE</scope>
    <source>
        <tissue evidence="1">Leaf</tissue>
    </source>
</reference>
<evidence type="ECO:0000313" key="2">
    <source>
        <dbReference type="Proteomes" id="UP000634136"/>
    </source>
</evidence>
<dbReference type="AlphaFoldDB" id="A0A834VYA8"/>
<accession>A0A834VYA8</accession>
<keyword evidence="2" id="KW-1185">Reference proteome</keyword>
<protein>
    <submittedName>
        <fullName evidence="1">Uncharacterized protein</fullName>
    </submittedName>
</protein>
<gene>
    <name evidence="1" type="ORF">G2W53_040883</name>
</gene>